<dbReference type="Proteomes" id="UP000054144">
    <property type="component" value="Unassembled WGS sequence"/>
</dbReference>
<organism evidence="4 5">
    <name type="scientific">Fistulina hepatica ATCC 64428</name>
    <dbReference type="NCBI Taxonomy" id="1128425"/>
    <lineage>
        <taxon>Eukaryota</taxon>
        <taxon>Fungi</taxon>
        <taxon>Dikarya</taxon>
        <taxon>Basidiomycota</taxon>
        <taxon>Agaricomycotina</taxon>
        <taxon>Agaricomycetes</taxon>
        <taxon>Agaricomycetidae</taxon>
        <taxon>Agaricales</taxon>
        <taxon>Fistulinaceae</taxon>
        <taxon>Fistulina</taxon>
    </lineage>
</organism>
<evidence type="ECO:0000313" key="5">
    <source>
        <dbReference type="Proteomes" id="UP000054144"/>
    </source>
</evidence>
<accession>A0A0D7AA84</accession>
<dbReference type="EMBL" id="KN882022">
    <property type="protein sequence ID" value="KIY46831.1"/>
    <property type="molecule type" value="Genomic_DNA"/>
</dbReference>
<dbReference type="PANTHER" id="PTHR46720:SF3">
    <property type="entry name" value="FAD-BINDING DOMAIN-CONTAINING PROTEIN-RELATED"/>
    <property type="match status" value="1"/>
</dbReference>
<proteinExistence type="predicted"/>
<dbReference type="InterPro" id="IPR051104">
    <property type="entry name" value="FAD_monoxygenase"/>
</dbReference>
<name>A0A0D7AA84_9AGAR</name>
<dbReference type="PANTHER" id="PTHR46720">
    <property type="entry name" value="HYDROXYLASE, PUTATIVE (AFU_ORTHOLOGUE AFUA_3G01460)-RELATED"/>
    <property type="match status" value="1"/>
</dbReference>
<feature type="non-terminal residue" evidence="4">
    <location>
        <position position="1"/>
    </location>
</feature>
<keyword evidence="1" id="KW-0285">Flavoprotein</keyword>
<reference evidence="4 5" key="1">
    <citation type="journal article" date="2015" name="Fungal Genet. Biol.">
        <title>Evolution of novel wood decay mechanisms in Agaricales revealed by the genome sequences of Fistulina hepatica and Cylindrobasidium torrendii.</title>
        <authorList>
            <person name="Floudas D."/>
            <person name="Held B.W."/>
            <person name="Riley R."/>
            <person name="Nagy L.G."/>
            <person name="Koehler G."/>
            <person name="Ransdell A.S."/>
            <person name="Younus H."/>
            <person name="Chow J."/>
            <person name="Chiniquy J."/>
            <person name="Lipzen A."/>
            <person name="Tritt A."/>
            <person name="Sun H."/>
            <person name="Haridas S."/>
            <person name="LaButti K."/>
            <person name="Ohm R.A."/>
            <person name="Kues U."/>
            <person name="Blanchette R.A."/>
            <person name="Grigoriev I.V."/>
            <person name="Minto R.E."/>
            <person name="Hibbett D.S."/>
        </authorList>
    </citation>
    <scope>NUCLEOTIDE SEQUENCE [LARGE SCALE GENOMIC DNA]</scope>
    <source>
        <strain evidence="4 5">ATCC 64428</strain>
    </source>
</reference>
<evidence type="ECO:0000256" key="1">
    <source>
        <dbReference type="ARBA" id="ARBA00022630"/>
    </source>
</evidence>
<dbReference type="GO" id="GO:0044550">
    <property type="term" value="P:secondary metabolite biosynthetic process"/>
    <property type="evidence" value="ECO:0007669"/>
    <property type="project" value="TreeGrafter"/>
</dbReference>
<dbReference type="SUPFAM" id="SSF54373">
    <property type="entry name" value="FAD-linked reductases, C-terminal domain"/>
    <property type="match status" value="1"/>
</dbReference>
<protein>
    <recommendedName>
        <fullName evidence="6">FAD/NAD(P)-binding domain-containing protein</fullName>
    </recommendedName>
</protein>
<keyword evidence="5" id="KW-1185">Reference proteome</keyword>
<evidence type="ECO:0008006" key="6">
    <source>
        <dbReference type="Google" id="ProtNLM"/>
    </source>
</evidence>
<dbReference type="OrthoDB" id="417877at2759"/>
<dbReference type="SUPFAM" id="SSF51905">
    <property type="entry name" value="FAD/NAD(P)-binding domain"/>
    <property type="match status" value="1"/>
</dbReference>
<dbReference type="GO" id="GO:0016491">
    <property type="term" value="F:oxidoreductase activity"/>
    <property type="evidence" value="ECO:0007669"/>
    <property type="project" value="UniProtKB-KW"/>
</dbReference>
<dbReference type="InterPro" id="IPR036188">
    <property type="entry name" value="FAD/NAD-bd_sf"/>
</dbReference>
<dbReference type="AlphaFoldDB" id="A0A0D7AA84"/>
<gene>
    <name evidence="4" type="ORF">FISHEDRAFT_46510</name>
</gene>
<sequence length="287" mass="31760">GLTLAIALSKYPDIDVDIYEGASKISEIGAGIGLWPRPWCIIEELGLARELLATTDDRPTSDVVSGLAYRKSDQFKGLPFFTLQHRGNLIKLHRCDYQKVLLDRLSAVKAARLTCSKRLSSYRHCDSGIIQLRFADGTSAWCDVLVGADGFKSSVRANMLRREAAKCSDDPEKAELLMSCIAPSWSGTNAYRGVVCADVLNARFPGHRCLKQGIQYIGKSGFIIAYPIQHGSRVNVAAFAMRHDLEGSKFHDSWAAHVSRDEFATSFKGWEPEAQALIDVRFVLTSF</sequence>
<keyword evidence="2" id="KW-0274">FAD</keyword>
<evidence type="ECO:0000313" key="4">
    <source>
        <dbReference type="EMBL" id="KIY46831.1"/>
    </source>
</evidence>
<evidence type="ECO:0000256" key="3">
    <source>
        <dbReference type="ARBA" id="ARBA00023002"/>
    </source>
</evidence>
<dbReference type="Gene3D" id="3.50.50.60">
    <property type="entry name" value="FAD/NAD(P)-binding domain"/>
    <property type="match status" value="1"/>
</dbReference>
<keyword evidence="3" id="KW-0560">Oxidoreductase</keyword>
<evidence type="ECO:0000256" key="2">
    <source>
        <dbReference type="ARBA" id="ARBA00022827"/>
    </source>
</evidence>